<dbReference type="GeneID" id="112493729"/>
<name>A0AAJ7VXF2_CEPCN</name>
<dbReference type="KEGG" id="ccin:112493729"/>
<keyword evidence="3" id="KW-0732">Signal</keyword>
<protein>
    <submittedName>
        <fullName evidence="5">Uncharacterized protein LOC112493729 isoform X1</fullName>
    </submittedName>
</protein>
<evidence type="ECO:0000256" key="3">
    <source>
        <dbReference type="SAM" id="SignalP"/>
    </source>
</evidence>
<feature type="chain" id="PRO_5042528419" evidence="3">
    <location>
        <begin position="32"/>
        <end position="525"/>
    </location>
</feature>
<sequence>MLGSRRVTRGVRILTVTLALACLFEAVKVRANEEKLRSRIALRDDAGGGLAIGETNEIQGNEEHPHAQPGKPSKFDRDDSQLTHSDQEAQNEVEKATETSMENLASNRVAANSSGLSLDSRTSAAIASMSCEESETSALGCLEAQLEEFVDRLSTIETYNLTDSIQIVRSVNESSALPKDDRDGAREEHSLLEKVERYALQHVVRIKLPRELIASRESRTFFGAIFQGKSSFLTGFGLGFLAFGLKKLLLPLIIGAQIIKSVLIALFLPSIIGSIGKFVGKGVSSFAQSSQAANQQPEDNFEFKDNFDLYSDQYMNNQPVGTLPASAMYEERVPGANNEIASRYSLADSSLPSQRISASHLHSDRYYSRTAALPTLTLSKKQDFKVFHEIPSSSLLLTNYDPFYSPLLSRLDAVFSRLGHTSEGCREYAVCAMYRNPGRFAPYSNLVSAQLSRELNELRKPASDNPDVLRFFRYMKAAKDGQDGLQCEETYRDCARATEDPALGQNQAMLATYQDIDKLVRARKL</sequence>
<keyword evidence="2" id="KW-0472">Membrane</keyword>
<evidence type="ECO:0000313" key="4">
    <source>
        <dbReference type="Proteomes" id="UP000694920"/>
    </source>
</evidence>
<organism evidence="4 5">
    <name type="scientific">Cephus cinctus</name>
    <name type="common">Wheat stem sawfly</name>
    <dbReference type="NCBI Taxonomy" id="211228"/>
    <lineage>
        <taxon>Eukaryota</taxon>
        <taxon>Metazoa</taxon>
        <taxon>Ecdysozoa</taxon>
        <taxon>Arthropoda</taxon>
        <taxon>Hexapoda</taxon>
        <taxon>Insecta</taxon>
        <taxon>Pterygota</taxon>
        <taxon>Neoptera</taxon>
        <taxon>Endopterygota</taxon>
        <taxon>Hymenoptera</taxon>
        <taxon>Cephoidea</taxon>
        <taxon>Cephidae</taxon>
        <taxon>Cephus</taxon>
    </lineage>
</organism>
<reference evidence="5" key="1">
    <citation type="submission" date="2025-08" db="UniProtKB">
        <authorList>
            <consortium name="RefSeq"/>
        </authorList>
    </citation>
    <scope>IDENTIFICATION</scope>
</reference>
<accession>A0AAJ7VXF2</accession>
<dbReference type="AlphaFoldDB" id="A0AAJ7VXF2"/>
<dbReference type="CTD" id="40755"/>
<evidence type="ECO:0000256" key="1">
    <source>
        <dbReference type="SAM" id="MobiDB-lite"/>
    </source>
</evidence>
<dbReference type="GO" id="GO:0016020">
    <property type="term" value="C:membrane"/>
    <property type="evidence" value="ECO:0007669"/>
    <property type="project" value="TreeGrafter"/>
</dbReference>
<proteinExistence type="predicted"/>
<feature type="signal peptide" evidence="3">
    <location>
        <begin position="1"/>
        <end position="31"/>
    </location>
</feature>
<dbReference type="InterPro" id="IPR012464">
    <property type="entry name" value="DUF1676"/>
</dbReference>
<evidence type="ECO:0000313" key="5">
    <source>
        <dbReference type="RefSeq" id="XP_024936337.1"/>
    </source>
</evidence>
<feature type="transmembrane region" description="Helical" evidence="2">
    <location>
        <begin position="221"/>
        <end position="241"/>
    </location>
</feature>
<keyword evidence="2" id="KW-1133">Transmembrane helix</keyword>
<feature type="compositionally biased region" description="Basic and acidic residues" evidence="1">
    <location>
        <begin position="73"/>
        <end position="97"/>
    </location>
</feature>
<dbReference type="Proteomes" id="UP000694920">
    <property type="component" value="Unplaced"/>
</dbReference>
<gene>
    <name evidence="5" type="primary">LOC112493729</name>
</gene>
<evidence type="ECO:0000256" key="2">
    <source>
        <dbReference type="SAM" id="Phobius"/>
    </source>
</evidence>
<feature type="region of interest" description="Disordered" evidence="1">
    <location>
        <begin position="51"/>
        <end position="99"/>
    </location>
</feature>
<keyword evidence="2" id="KW-0812">Transmembrane</keyword>
<dbReference type="Pfam" id="PF07898">
    <property type="entry name" value="DUF1676"/>
    <property type="match status" value="1"/>
</dbReference>
<feature type="transmembrane region" description="Helical" evidence="2">
    <location>
        <begin position="248"/>
        <end position="268"/>
    </location>
</feature>
<dbReference type="PANTHER" id="PTHR21879:SF25">
    <property type="entry name" value="OSIRIS 24"/>
    <property type="match status" value="1"/>
</dbReference>
<dbReference type="PANTHER" id="PTHR21879">
    <property type="entry name" value="FI03362P-RELATED-RELATED"/>
    <property type="match status" value="1"/>
</dbReference>
<dbReference type="RefSeq" id="XP_024936337.1">
    <property type="nucleotide sequence ID" value="XM_025080569.1"/>
</dbReference>
<keyword evidence="4" id="KW-1185">Reference proteome</keyword>